<dbReference type="AlphaFoldDB" id="A0A1E3X580"/>
<sequence>MKKILIPSPTRTFWRVGLVFIFLLGFSITYAKNLDAGVWTMQ</sequence>
<dbReference type="EMBL" id="MAYW01000171">
    <property type="protein sequence ID" value="ODS30826.1"/>
    <property type="molecule type" value="Genomic_DNA"/>
</dbReference>
<accession>A0A1E3X580</accession>
<evidence type="ECO:0000256" key="1">
    <source>
        <dbReference type="SAM" id="Phobius"/>
    </source>
</evidence>
<protein>
    <submittedName>
        <fullName evidence="2">Uncharacterized protein</fullName>
    </submittedName>
</protein>
<reference evidence="2 3" key="1">
    <citation type="submission" date="2016-07" db="EMBL/GenBank/DDBJ databases">
        <title>Draft genome of Scalindua rubra, obtained from a brine-seawater interface in the Red Sea, sheds light on salt adaptation in anammox bacteria.</title>
        <authorList>
            <person name="Speth D.R."/>
            <person name="Lagkouvardos I."/>
            <person name="Wang Y."/>
            <person name="Qian P.-Y."/>
            <person name="Dutilh B.E."/>
            <person name="Jetten M.S."/>
        </authorList>
    </citation>
    <scope>NUCLEOTIDE SEQUENCE [LARGE SCALE GENOMIC DNA]</scope>
    <source>
        <strain evidence="2">BSI-1</strain>
    </source>
</reference>
<organism evidence="2 3">
    <name type="scientific">Candidatus Scalindua rubra</name>
    <dbReference type="NCBI Taxonomy" id="1872076"/>
    <lineage>
        <taxon>Bacteria</taxon>
        <taxon>Pseudomonadati</taxon>
        <taxon>Planctomycetota</taxon>
        <taxon>Candidatus Brocadiia</taxon>
        <taxon>Candidatus Brocadiales</taxon>
        <taxon>Candidatus Scalinduaceae</taxon>
        <taxon>Candidatus Scalindua</taxon>
    </lineage>
</organism>
<dbReference type="Proteomes" id="UP000094056">
    <property type="component" value="Unassembled WGS sequence"/>
</dbReference>
<gene>
    <name evidence="2" type="ORF">SCARUB_04057</name>
</gene>
<comment type="caution">
    <text evidence="2">The sequence shown here is derived from an EMBL/GenBank/DDBJ whole genome shotgun (WGS) entry which is preliminary data.</text>
</comment>
<keyword evidence="1" id="KW-0472">Membrane</keyword>
<evidence type="ECO:0000313" key="3">
    <source>
        <dbReference type="Proteomes" id="UP000094056"/>
    </source>
</evidence>
<evidence type="ECO:0000313" key="2">
    <source>
        <dbReference type="EMBL" id="ODS30826.1"/>
    </source>
</evidence>
<name>A0A1E3X580_9BACT</name>
<feature type="non-terminal residue" evidence="2">
    <location>
        <position position="42"/>
    </location>
</feature>
<proteinExistence type="predicted"/>
<keyword evidence="1" id="KW-0812">Transmembrane</keyword>
<feature type="transmembrane region" description="Helical" evidence="1">
    <location>
        <begin position="12"/>
        <end position="31"/>
    </location>
</feature>
<keyword evidence="1" id="KW-1133">Transmembrane helix</keyword>